<name>A0A6A1V2F3_9ROSI</name>
<dbReference type="OrthoDB" id="783687at2759"/>
<evidence type="ECO:0000313" key="2">
    <source>
        <dbReference type="Proteomes" id="UP000516437"/>
    </source>
</evidence>
<reference evidence="1 2" key="1">
    <citation type="journal article" date="2019" name="Plant Biotechnol. J.">
        <title>The red bayberry genome and genetic basis of sex determination.</title>
        <authorList>
            <person name="Jia H.M."/>
            <person name="Jia H.J."/>
            <person name="Cai Q.L."/>
            <person name="Wang Y."/>
            <person name="Zhao H.B."/>
            <person name="Yang W.F."/>
            <person name="Wang G.Y."/>
            <person name="Li Y.H."/>
            <person name="Zhan D.L."/>
            <person name="Shen Y.T."/>
            <person name="Niu Q.F."/>
            <person name="Chang L."/>
            <person name="Qiu J."/>
            <person name="Zhao L."/>
            <person name="Xie H.B."/>
            <person name="Fu W.Y."/>
            <person name="Jin J."/>
            <person name="Li X.W."/>
            <person name="Jiao Y."/>
            <person name="Zhou C.C."/>
            <person name="Tu T."/>
            <person name="Chai C.Y."/>
            <person name="Gao J.L."/>
            <person name="Fan L.J."/>
            <person name="van de Weg E."/>
            <person name="Wang J.Y."/>
            <person name="Gao Z.S."/>
        </authorList>
    </citation>
    <scope>NUCLEOTIDE SEQUENCE [LARGE SCALE GENOMIC DNA]</scope>
    <source>
        <tissue evidence="1">Leaves</tissue>
    </source>
</reference>
<dbReference type="PANTHER" id="PTHR33735:SF10">
    <property type="entry name" value="EXPRESSED PROTEIN"/>
    <property type="match status" value="1"/>
</dbReference>
<comment type="caution">
    <text evidence="1">The sequence shown here is derived from an EMBL/GenBank/DDBJ whole genome shotgun (WGS) entry which is preliminary data.</text>
</comment>
<dbReference type="AlphaFoldDB" id="A0A6A1V2F3"/>
<evidence type="ECO:0000313" key="1">
    <source>
        <dbReference type="EMBL" id="KAB1206823.1"/>
    </source>
</evidence>
<keyword evidence="2" id="KW-1185">Reference proteome</keyword>
<sequence>MSRKVASTVRSILELLHRTSSCSGYISQGHRRGFPADKLGNGYGMNGSSEFQLFSTNSKTNTKLESHATNHGKSNVHRPAPDRTKLIFPHWAKWVLGSVLTLSLPWWKQDYWRKLRMIEGETELVVEEVEGIAKVVEKVAIAAEKLSAEVADKLPENGKLKEAALFVEHVSQEAAHDAEIAEQFIHKVEAIKEDLEELVNPVLAKQESKGK</sequence>
<dbReference type="PANTHER" id="PTHR33735">
    <property type="entry name" value="EXPRESSED PROTEIN"/>
    <property type="match status" value="1"/>
</dbReference>
<proteinExistence type="predicted"/>
<dbReference type="Proteomes" id="UP000516437">
    <property type="component" value="Chromosome 7"/>
</dbReference>
<organism evidence="1 2">
    <name type="scientific">Morella rubra</name>
    <name type="common">Chinese bayberry</name>
    <dbReference type="NCBI Taxonomy" id="262757"/>
    <lineage>
        <taxon>Eukaryota</taxon>
        <taxon>Viridiplantae</taxon>
        <taxon>Streptophyta</taxon>
        <taxon>Embryophyta</taxon>
        <taxon>Tracheophyta</taxon>
        <taxon>Spermatophyta</taxon>
        <taxon>Magnoliopsida</taxon>
        <taxon>eudicotyledons</taxon>
        <taxon>Gunneridae</taxon>
        <taxon>Pentapetalae</taxon>
        <taxon>rosids</taxon>
        <taxon>fabids</taxon>
        <taxon>Fagales</taxon>
        <taxon>Myricaceae</taxon>
        <taxon>Morella</taxon>
    </lineage>
</organism>
<accession>A0A6A1V2F3</accession>
<protein>
    <submittedName>
        <fullName evidence="1">Uncharacterized protein</fullName>
    </submittedName>
</protein>
<dbReference type="EMBL" id="RXIC02000025">
    <property type="protein sequence ID" value="KAB1206823.1"/>
    <property type="molecule type" value="Genomic_DNA"/>
</dbReference>
<gene>
    <name evidence="1" type="ORF">CJ030_MR7G008261</name>
</gene>